<dbReference type="Gene3D" id="3.40.50.300">
    <property type="entry name" value="P-loop containing nucleotide triphosphate hydrolases"/>
    <property type="match status" value="1"/>
</dbReference>
<dbReference type="GO" id="GO:0003677">
    <property type="term" value="F:DNA binding"/>
    <property type="evidence" value="ECO:0007669"/>
    <property type="project" value="InterPro"/>
</dbReference>
<dbReference type="GO" id="GO:0005524">
    <property type="term" value="F:ATP binding"/>
    <property type="evidence" value="ECO:0007669"/>
    <property type="project" value="UniProtKB-KW"/>
</dbReference>
<evidence type="ECO:0000259" key="3">
    <source>
        <dbReference type="PROSITE" id="PS50043"/>
    </source>
</evidence>
<dbReference type="PANTHER" id="PTHR16305:SF35">
    <property type="entry name" value="TRANSCRIPTIONAL ACTIVATOR DOMAIN"/>
    <property type="match status" value="1"/>
</dbReference>
<feature type="domain" description="HTH luxR-type" evidence="3">
    <location>
        <begin position="1"/>
        <end position="64"/>
    </location>
</feature>
<dbReference type="SUPFAM" id="SSF52540">
    <property type="entry name" value="P-loop containing nucleoside triphosphate hydrolases"/>
    <property type="match status" value="1"/>
</dbReference>
<dbReference type="SMART" id="SM00421">
    <property type="entry name" value="HTH_LUXR"/>
    <property type="match status" value="1"/>
</dbReference>
<dbReference type="Proteomes" id="UP000237752">
    <property type="component" value="Unassembled WGS sequence"/>
</dbReference>
<dbReference type="PANTHER" id="PTHR16305">
    <property type="entry name" value="TESTICULAR SOLUBLE ADENYLYL CYCLASE"/>
    <property type="match status" value="1"/>
</dbReference>
<dbReference type="OrthoDB" id="3543649at2"/>
<dbReference type="PROSITE" id="PS50043">
    <property type="entry name" value="HTH_LUXR_2"/>
    <property type="match status" value="1"/>
</dbReference>
<keyword evidence="2" id="KW-0067">ATP-binding</keyword>
<evidence type="ECO:0000313" key="5">
    <source>
        <dbReference type="Proteomes" id="UP000237752"/>
    </source>
</evidence>
<sequence length="994" mass="104891">MSLEQLTPRERAVAEIARSGASTRIIAERLVVSVRTVETHLGTIYRKLGLRNRAELVALLHALTPSENQPGPAAATYRMPAELVAPSDFVGRQPELELCRDAIRRARGGHPSTLMIGGEPGVGKSALVAQVAAEASSQAVRVLAGRCESDFRAPFRPVTDALRHYLSDPRLDLREIAGPTAGSLASILPDLADRLPEPYTVEDPATARRQLVDAIVATIASACDAGPVLLIIEDMHCADHATLGVVRHIVESAAVGTLALVGTFRNTELAREHPLPGLLANMWRQPSVRRIDLNGLSAEETAELVGRATSAASPSGLTQLHSRTGGNPFFIRQLLRQGSTGAAPTGVPASVKEVVIDRATRLGPSALHLLETAAVLGSEFDIHLLLEIMSAAEERAAVTLTIEDLENAGTARFITELPEAPGRFRFVHELVREAFIEQLSALSNARLHQLAGHAVLKLHSTDISEHLIALAAHFHAAVPLGDGLLAAEYAAAAARQAIESLAPEDALRLAALGLADLPKDSGQDRLRLDLLLIEVDASATRMDLVAHQRAMFDAIEVARRIGDPVALARTLDRHTVLPAMGSIDEELLAVKLEAIDALGEHPSPLRTRLLASASYQRTIGGHGWRAADQARQAVRDARTLRDPDGVIAGLYALAAARLGGPDLGAQMEVAEELTTLGLPKMDLAPERDGRRFRAVLALAGGDRGGFEADGVSLSQVGNARGSVFIRSLSAEWSTLGALLDGDLDRAESLANATVALAADDPNFLLGWLAQLAAIRVEQDRAGEFVPLADGTLAEHPHLLVVRALCAGLHTEAGDLEGGRALVASIVADGFDAVGEDWLRPATLGYLAPVVRDCFGPMACQSLAGLLAPYSGQLLVAGAGALVLGAADHFRGLLLSAAGPMHWQRAADAFAAATDLADRVGGRALAAHTHIEHARHLLGRGSPTDRADAATLLEKSRVDGKRLGLTRVSRLVEDITGAVASPHARLANDAGATSG</sequence>
<evidence type="ECO:0000256" key="2">
    <source>
        <dbReference type="ARBA" id="ARBA00022840"/>
    </source>
</evidence>
<dbReference type="CDD" id="cd06170">
    <property type="entry name" value="LuxR_C_like"/>
    <property type="match status" value="1"/>
</dbReference>
<dbReference type="GO" id="GO:0004016">
    <property type="term" value="F:adenylate cyclase activity"/>
    <property type="evidence" value="ECO:0007669"/>
    <property type="project" value="TreeGrafter"/>
</dbReference>
<protein>
    <submittedName>
        <fullName evidence="4">Regulatory LuxR family protein</fullName>
    </submittedName>
</protein>
<dbReference type="PRINTS" id="PR00038">
    <property type="entry name" value="HTHLUXR"/>
</dbReference>
<proteinExistence type="predicted"/>
<keyword evidence="1" id="KW-0547">Nucleotide-binding</keyword>
<dbReference type="InterPro" id="IPR027417">
    <property type="entry name" value="P-loop_NTPase"/>
</dbReference>
<keyword evidence="5" id="KW-1185">Reference proteome</keyword>
<dbReference type="InterPro" id="IPR041664">
    <property type="entry name" value="AAA_16"/>
</dbReference>
<evidence type="ECO:0000256" key="1">
    <source>
        <dbReference type="ARBA" id="ARBA00022741"/>
    </source>
</evidence>
<dbReference type="RefSeq" id="WP_106348989.1">
    <property type="nucleotide sequence ID" value="NZ_PVUE01000007.1"/>
</dbReference>
<dbReference type="EMBL" id="PVUE01000007">
    <property type="protein sequence ID" value="PRZ42048.1"/>
    <property type="molecule type" value="Genomic_DNA"/>
</dbReference>
<dbReference type="Pfam" id="PF13191">
    <property type="entry name" value="AAA_16"/>
    <property type="match status" value="1"/>
</dbReference>
<dbReference type="GO" id="GO:0006355">
    <property type="term" value="P:regulation of DNA-templated transcription"/>
    <property type="evidence" value="ECO:0007669"/>
    <property type="project" value="InterPro"/>
</dbReference>
<dbReference type="Pfam" id="PF00196">
    <property type="entry name" value="GerE"/>
    <property type="match status" value="1"/>
</dbReference>
<name>A0A2T1A140_9ACTN</name>
<dbReference type="InterPro" id="IPR016032">
    <property type="entry name" value="Sig_transdc_resp-reg_C-effctor"/>
</dbReference>
<dbReference type="AlphaFoldDB" id="A0A2T1A140"/>
<reference evidence="4 5" key="1">
    <citation type="submission" date="2018-03" db="EMBL/GenBank/DDBJ databases">
        <title>Genomic Encyclopedia of Archaeal and Bacterial Type Strains, Phase II (KMG-II): from individual species to whole genera.</title>
        <authorList>
            <person name="Goeker M."/>
        </authorList>
    </citation>
    <scope>NUCLEOTIDE SEQUENCE [LARGE SCALE GENOMIC DNA]</scope>
    <source>
        <strain evidence="4 5">DSM 100065</strain>
    </source>
</reference>
<organism evidence="4 5">
    <name type="scientific">Antricoccus suffuscus</name>
    <dbReference type="NCBI Taxonomy" id="1629062"/>
    <lineage>
        <taxon>Bacteria</taxon>
        <taxon>Bacillati</taxon>
        <taxon>Actinomycetota</taxon>
        <taxon>Actinomycetes</taxon>
        <taxon>Geodermatophilales</taxon>
        <taxon>Antricoccaceae</taxon>
        <taxon>Antricoccus</taxon>
    </lineage>
</organism>
<comment type="caution">
    <text evidence="4">The sequence shown here is derived from an EMBL/GenBank/DDBJ whole genome shotgun (WGS) entry which is preliminary data.</text>
</comment>
<dbReference type="SUPFAM" id="SSF46894">
    <property type="entry name" value="C-terminal effector domain of the bipartite response regulators"/>
    <property type="match status" value="1"/>
</dbReference>
<accession>A0A2T1A140</accession>
<dbReference type="InterPro" id="IPR036388">
    <property type="entry name" value="WH-like_DNA-bd_sf"/>
</dbReference>
<gene>
    <name evidence="4" type="ORF">CLV47_107176</name>
</gene>
<dbReference type="Gene3D" id="1.10.10.10">
    <property type="entry name" value="Winged helix-like DNA-binding domain superfamily/Winged helix DNA-binding domain"/>
    <property type="match status" value="1"/>
</dbReference>
<dbReference type="GO" id="GO:0005737">
    <property type="term" value="C:cytoplasm"/>
    <property type="evidence" value="ECO:0007669"/>
    <property type="project" value="TreeGrafter"/>
</dbReference>
<evidence type="ECO:0000313" key="4">
    <source>
        <dbReference type="EMBL" id="PRZ42048.1"/>
    </source>
</evidence>
<dbReference type="InterPro" id="IPR000792">
    <property type="entry name" value="Tscrpt_reg_LuxR_C"/>
</dbReference>